<evidence type="ECO:0000256" key="2">
    <source>
        <dbReference type="ARBA" id="ARBA00022679"/>
    </source>
</evidence>
<dbReference type="GO" id="GO:0005975">
    <property type="term" value="P:carbohydrate metabolic process"/>
    <property type="evidence" value="ECO:0007669"/>
    <property type="project" value="InterPro"/>
</dbReference>
<dbReference type="Pfam" id="PF03033">
    <property type="entry name" value="Glyco_transf_28"/>
    <property type="match status" value="1"/>
</dbReference>
<name>A0A2H0XCJ7_UNCKA</name>
<evidence type="ECO:0000259" key="4">
    <source>
        <dbReference type="Pfam" id="PF04101"/>
    </source>
</evidence>
<dbReference type="InterPro" id="IPR004276">
    <property type="entry name" value="GlycoTrans_28_N"/>
</dbReference>
<keyword evidence="2" id="KW-0808">Transferase</keyword>
<sequence>MKIVITGGHHSSALPVIKKLREQYPEVQIYWFGHKFSAQGDKNPTLEFHEITTLGIPFYHIHAGKFYRTLNLKRLAKIPYGFFQCLGLLIKLKPDAILSFGGYIAVPTVLAGWFLGIPSVTHEQTVVAGWANLVVSKFAKKVLISWQESAKYFPKKKTVFVGLPLRQEIFKVTSNNFVFNNALPVVYITAGKIGSHIINKVVGECLGNLLSFCNIIHQCGDNSVFNDFEVLTNLKSRLGDTVGKYYLRKFVFEDEIGEAFAKSNVVVSRSGAHTTGELLALKKLCLLIPIPWVSHNEQYENAKILVDAELGSILPEAKLFSQSLTDGVKTMLNKIINIRSLRFARDDNSTIRNDITEPAELVVQQLLLIIKET</sequence>
<organism evidence="5 6">
    <name type="scientific">candidate division WWE3 bacterium CG08_land_8_20_14_0_20_41_10</name>
    <dbReference type="NCBI Taxonomy" id="1975085"/>
    <lineage>
        <taxon>Bacteria</taxon>
        <taxon>Katanobacteria</taxon>
    </lineage>
</organism>
<accession>A0A2H0XCJ7</accession>
<gene>
    <name evidence="5" type="ORF">COT50_00910</name>
</gene>
<keyword evidence="1" id="KW-0328">Glycosyltransferase</keyword>
<evidence type="ECO:0000313" key="6">
    <source>
        <dbReference type="Proteomes" id="UP000231252"/>
    </source>
</evidence>
<dbReference type="EMBL" id="PEYU01000016">
    <property type="protein sequence ID" value="PIS22622.1"/>
    <property type="molecule type" value="Genomic_DNA"/>
</dbReference>
<dbReference type="PANTHER" id="PTHR21015">
    <property type="entry name" value="UDP-N-ACETYLGLUCOSAMINE--N-ACETYLMURAMYL-(PENTAPEPTIDE) PYROPHOSPHORYL-UNDECAPRENOL N-ACETYLGLUCOSAMINE TRANSFERASE 1"/>
    <property type="match status" value="1"/>
</dbReference>
<feature type="domain" description="Glycosyltransferase family 28 N-terminal" evidence="3">
    <location>
        <begin position="6"/>
        <end position="144"/>
    </location>
</feature>
<dbReference type="AlphaFoldDB" id="A0A2H0XCJ7"/>
<evidence type="ECO:0000313" key="5">
    <source>
        <dbReference type="EMBL" id="PIS22622.1"/>
    </source>
</evidence>
<dbReference type="Pfam" id="PF04101">
    <property type="entry name" value="Glyco_tran_28_C"/>
    <property type="match status" value="1"/>
</dbReference>
<dbReference type="PANTHER" id="PTHR21015:SF22">
    <property type="entry name" value="GLYCOSYLTRANSFERASE"/>
    <property type="match status" value="1"/>
</dbReference>
<dbReference type="GO" id="GO:1901137">
    <property type="term" value="P:carbohydrate derivative biosynthetic process"/>
    <property type="evidence" value="ECO:0007669"/>
    <property type="project" value="UniProtKB-ARBA"/>
</dbReference>
<evidence type="ECO:0000256" key="1">
    <source>
        <dbReference type="ARBA" id="ARBA00022676"/>
    </source>
</evidence>
<dbReference type="InterPro" id="IPR007235">
    <property type="entry name" value="Glyco_trans_28_C"/>
</dbReference>
<reference evidence="6" key="1">
    <citation type="submission" date="2017-09" db="EMBL/GenBank/DDBJ databases">
        <title>Depth-based differentiation of microbial function through sediment-hosted aquifers and enrichment of novel symbionts in the deep terrestrial subsurface.</title>
        <authorList>
            <person name="Probst A.J."/>
            <person name="Ladd B."/>
            <person name="Jarett J.K."/>
            <person name="Geller-Mcgrath D.E."/>
            <person name="Sieber C.M.K."/>
            <person name="Emerson J.B."/>
            <person name="Anantharaman K."/>
            <person name="Thomas B.C."/>
            <person name="Malmstrom R."/>
            <person name="Stieglmeier M."/>
            <person name="Klingl A."/>
            <person name="Woyke T."/>
            <person name="Ryan C.M."/>
            <person name="Banfield J.F."/>
        </authorList>
    </citation>
    <scope>NUCLEOTIDE SEQUENCE [LARGE SCALE GENOMIC DNA]</scope>
</reference>
<dbReference type="GO" id="GO:0016758">
    <property type="term" value="F:hexosyltransferase activity"/>
    <property type="evidence" value="ECO:0007669"/>
    <property type="project" value="InterPro"/>
</dbReference>
<dbReference type="Proteomes" id="UP000231252">
    <property type="component" value="Unassembled WGS sequence"/>
</dbReference>
<evidence type="ECO:0000259" key="3">
    <source>
        <dbReference type="Pfam" id="PF03033"/>
    </source>
</evidence>
<feature type="domain" description="Glycosyl transferase family 28 C-terminal" evidence="4">
    <location>
        <begin position="185"/>
        <end position="335"/>
    </location>
</feature>
<dbReference type="SUPFAM" id="SSF53756">
    <property type="entry name" value="UDP-Glycosyltransferase/glycogen phosphorylase"/>
    <property type="match status" value="1"/>
</dbReference>
<dbReference type="CDD" id="cd03785">
    <property type="entry name" value="GT28_MurG"/>
    <property type="match status" value="1"/>
</dbReference>
<proteinExistence type="predicted"/>
<dbReference type="Gene3D" id="3.40.50.2000">
    <property type="entry name" value="Glycogen Phosphorylase B"/>
    <property type="match status" value="2"/>
</dbReference>
<comment type="caution">
    <text evidence="5">The sequence shown here is derived from an EMBL/GenBank/DDBJ whole genome shotgun (WGS) entry which is preliminary data.</text>
</comment>
<protein>
    <recommendedName>
        <fullName evidence="7">Undecaprenyl-PP-MurNAc-pentapeptide-UDPGlcNAc GlcNAc transferase</fullName>
    </recommendedName>
</protein>
<evidence type="ECO:0008006" key="7">
    <source>
        <dbReference type="Google" id="ProtNLM"/>
    </source>
</evidence>